<reference evidence="3" key="1">
    <citation type="submission" date="2023-02" db="EMBL/GenBank/DDBJ databases">
        <title>Genome of Flavobacteriaceae gen. nov. sp. strain F89.</title>
        <authorList>
            <person name="Wang Y."/>
        </authorList>
    </citation>
    <scope>NUCLEOTIDE SEQUENCE</scope>
    <source>
        <strain evidence="3">F89</strain>
    </source>
</reference>
<proteinExistence type="predicted"/>
<dbReference type="Proteomes" id="UP001200642">
    <property type="component" value="Unassembled WGS sequence"/>
</dbReference>
<accession>A0AAE3EUC5</accession>
<dbReference type="SUPFAM" id="SSF48403">
    <property type="entry name" value="Ankyrin repeat"/>
    <property type="match status" value="1"/>
</dbReference>
<comment type="caution">
    <text evidence="3">The sequence shown here is derived from an EMBL/GenBank/DDBJ whole genome shotgun (WGS) entry which is preliminary data.</text>
</comment>
<name>A0AAE3EUC5_9FLAO</name>
<protein>
    <submittedName>
        <fullName evidence="3">Ankyrin repeat domain-containing protein</fullName>
    </submittedName>
</protein>
<evidence type="ECO:0000256" key="1">
    <source>
        <dbReference type="PROSITE-ProRule" id="PRU00023"/>
    </source>
</evidence>
<keyword evidence="2" id="KW-0732">Signal</keyword>
<dbReference type="PROSITE" id="PS50297">
    <property type="entry name" value="ANK_REP_REGION"/>
    <property type="match status" value="1"/>
</dbReference>
<sequence>MKKTVLTVAMAFALMAASANTETGVHYTNFTSTIGSEVTKPGPDSFCKAIMEGDVEMVQRMIVLGEDVNQKSLGKTPAIFAARYNKAEIMKILIANGADLSIKCDKGFTVEKYAELSHATEVLKVLAEYDQSEK</sequence>
<evidence type="ECO:0000256" key="2">
    <source>
        <dbReference type="SAM" id="SignalP"/>
    </source>
</evidence>
<evidence type="ECO:0000313" key="3">
    <source>
        <dbReference type="EMBL" id="MCG2460503.1"/>
    </source>
</evidence>
<dbReference type="PROSITE" id="PS50088">
    <property type="entry name" value="ANK_REPEAT"/>
    <property type="match status" value="1"/>
</dbReference>
<dbReference type="RefSeq" id="WP_317901647.1">
    <property type="nucleotide sequence ID" value="NZ_JAIRBC010000008.1"/>
</dbReference>
<dbReference type="InterPro" id="IPR036770">
    <property type="entry name" value="Ankyrin_rpt-contain_sf"/>
</dbReference>
<keyword evidence="4" id="KW-1185">Reference proteome</keyword>
<dbReference type="AlphaFoldDB" id="A0AAE3EUC5"/>
<feature type="signal peptide" evidence="2">
    <location>
        <begin position="1"/>
        <end position="21"/>
    </location>
</feature>
<keyword evidence="1" id="KW-0040">ANK repeat</keyword>
<feature type="repeat" description="ANK" evidence="1">
    <location>
        <begin position="73"/>
        <end position="105"/>
    </location>
</feature>
<dbReference type="Gene3D" id="1.25.40.20">
    <property type="entry name" value="Ankyrin repeat-containing domain"/>
    <property type="match status" value="1"/>
</dbReference>
<dbReference type="EMBL" id="JAIRBC010000008">
    <property type="protein sequence ID" value="MCG2460503.1"/>
    <property type="molecule type" value="Genomic_DNA"/>
</dbReference>
<dbReference type="Pfam" id="PF12796">
    <property type="entry name" value="Ank_2"/>
    <property type="match status" value="1"/>
</dbReference>
<feature type="chain" id="PRO_5042183114" evidence="2">
    <location>
        <begin position="22"/>
        <end position="134"/>
    </location>
</feature>
<dbReference type="SMART" id="SM00248">
    <property type="entry name" value="ANK"/>
    <property type="match status" value="2"/>
</dbReference>
<evidence type="ECO:0000313" key="4">
    <source>
        <dbReference type="Proteomes" id="UP001200642"/>
    </source>
</evidence>
<gene>
    <name evidence="3" type="ORF">K8352_07070</name>
</gene>
<organism evidence="3 4">
    <name type="scientific">Cerina litoralis</name>
    <dbReference type="NCBI Taxonomy" id="2874477"/>
    <lineage>
        <taxon>Bacteria</taxon>
        <taxon>Pseudomonadati</taxon>
        <taxon>Bacteroidota</taxon>
        <taxon>Flavobacteriia</taxon>
        <taxon>Flavobacteriales</taxon>
        <taxon>Flavobacteriaceae</taxon>
        <taxon>Cerina</taxon>
    </lineage>
</organism>
<dbReference type="InterPro" id="IPR002110">
    <property type="entry name" value="Ankyrin_rpt"/>
</dbReference>